<feature type="transmembrane region" description="Helical" evidence="2">
    <location>
        <begin position="103"/>
        <end position="124"/>
    </location>
</feature>
<evidence type="ECO:0008006" key="5">
    <source>
        <dbReference type="Google" id="ProtNLM"/>
    </source>
</evidence>
<evidence type="ECO:0000313" key="3">
    <source>
        <dbReference type="EMBL" id="GGL88681.1"/>
    </source>
</evidence>
<evidence type="ECO:0000256" key="1">
    <source>
        <dbReference type="SAM" id="MobiDB-lite"/>
    </source>
</evidence>
<keyword evidence="2" id="KW-1133">Transmembrane helix</keyword>
<organism evidence="3 4">
    <name type="scientific">Nakamurella endophytica</name>
    <dbReference type="NCBI Taxonomy" id="1748367"/>
    <lineage>
        <taxon>Bacteria</taxon>
        <taxon>Bacillati</taxon>
        <taxon>Actinomycetota</taxon>
        <taxon>Actinomycetes</taxon>
        <taxon>Nakamurellales</taxon>
        <taxon>Nakamurellaceae</taxon>
        <taxon>Nakamurella</taxon>
    </lineage>
</organism>
<evidence type="ECO:0000256" key="2">
    <source>
        <dbReference type="SAM" id="Phobius"/>
    </source>
</evidence>
<protein>
    <recommendedName>
        <fullName evidence="5">DUF2537 domain-containing protein</fullName>
    </recommendedName>
</protein>
<feature type="transmembrane region" description="Helical" evidence="2">
    <location>
        <begin position="136"/>
        <end position="152"/>
    </location>
</feature>
<reference evidence="3" key="1">
    <citation type="journal article" date="2014" name="Int. J. Syst. Evol. Microbiol.">
        <title>Complete genome sequence of Corynebacterium casei LMG S-19264T (=DSM 44701T), isolated from a smear-ripened cheese.</title>
        <authorList>
            <consortium name="US DOE Joint Genome Institute (JGI-PGF)"/>
            <person name="Walter F."/>
            <person name="Albersmeier A."/>
            <person name="Kalinowski J."/>
            <person name="Ruckert C."/>
        </authorList>
    </citation>
    <scope>NUCLEOTIDE SEQUENCE</scope>
    <source>
        <strain evidence="3">CGMCC 4.7308</strain>
    </source>
</reference>
<proteinExistence type="predicted"/>
<comment type="caution">
    <text evidence="3">The sequence shown here is derived from an EMBL/GenBank/DDBJ whole genome shotgun (WGS) entry which is preliminary data.</text>
</comment>
<feature type="region of interest" description="Disordered" evidence="1">
    <location>
        <begin position="50"/>
        <end position="82"/>
    </location>
</feature>
<feature type="compositionally biased region" description="Basic and acidic residues" evidence="1">
    <location>
        <begin position="73"/>
        <end position="82"/>
    </location>
</feature>
<gene>
    <name evidence="3" type="ORF">GCM10011594_05390</name>
</gene>
<dbReference type="RefSeq" id="WP_188939907.1">
    <property type="nucleotide sequence ID" value="NZ_BMNA01000001.1"/>
</dbReference>
<dbReference type="Pfam" id="PF10801">
    <property type="entry name" value="DUF2537"/>
    <property type="match status" value="1"/>
</dbReference>
<evidence type="ECO:0000313" key="4">
    <source>
        <dbReference type="Proteomes" id="UP000655208"/>
    </source>
</evidence>
<feature type="transmembrane region" description="Helical" evidence="2">
    <location>
        <begin position="158"/>
        <end position="179"/>
    </location>
</feature>
<reference evidence="3" key="2">
    <citation type="submission" date="2020-09" db="EMBL/GenBank/DDBJ databases">
        <authorList>
            <person name="Sun Q."/>
            <person name="Zhou Y."/>
        </authorList>
    </citation>
    <scope>NUCLEOTIDE SEQUENCE</scope>
    <source>
        <strain evidence="3">CGMCC 4.7308</strain>
    </source>
</reference>
<dbReference type="AlphaFoldDB" id="A0A917WAH2"/>
<keyword evidence="2" id="KW-0472">Membrane</keyword>
<name>A0A917WAH2_9ACTN</name>
<keyword evidence="4" id="KW-1185">Reference proteome</keyword>
<dbReference type="InterPro" id="IPR024244">
    <property type="entry name" value="DUF2537"/>
</dbReference>
<sequence length="182" mass="18244">MSHPAARPGAPAGPRPGAGAPAAAGGDTAAVTAAGDTAAAAAAGTADPWATVSLGDRDPDDGPWDVDGSGTEHGTHGIDVRGRSPEDWAWVEEWRAGREPVPWAHGLTLAFFAALLVACALVVLSTGLAGTPWVDLAVNLVVAAGLAPAVWLSRGLPVLRWVAAGVVLGIVLGWVAALFSQL</sequence>
<keyword evidence="2" id="KW-0812">Transmembrane</keyword>
<dbReference type="EMBL" id="BMNA01000001">
    <property type="protein sequence ID" value="GGL88681.1"/>
    <property type="molecule type" value="Genomic_DNA"/>
</dbReference>
<feature type="region of interest" description="Disordered" evidence="1">
    <location>
        <begin position="1"/>
        <end position="29"/>
    </location>
</feature>
<dbReference type="Proteomes" id="UP000655208">
    <property type="component" value="Unassembled WGS sequence"/>
</dbReference>
<accession>A0A917WAH2</accession>